<dbReference type="NCBIfam" id="NF041518">
    <property type="entry name" value="choice_anch_Q"/>
    <property type="match status" value="1"/>
</dbReference>
<dbReference type="SUPFAM" id="SSF51126">
    <property type="entry name" value="Pectin lyase-like"/>
    <property type="match status" value="1"/>
</dbReference>
<dbReference type="Proteomes" id="UP001165498">
    <property type="component" value="Unassembled WGS sequence"/>
</dbReference>
<protein>
    <submittedName>
        <fullName evidence="1">Right-handed parallel beta-helix repeat-containing protein</fullName>
    </submittedName>
</protein>
<reference evidence="1" key="1">
    <citation type="submission" date="2022-07" db="EMBL/GenBank/DDBJ databases">
        <title>Tahibacter sp., a new gammaproteobacterium isolated from the silt sample collected at pig farm.</title>
        <authorList>
            <person name="Chen H."/>
        </authorList>
    </citation>
    <scope>NUCLEOTIDE SEQUENCE</scope>
    <source>
        <strain evidence="1">P2K</strain>
    </source>
</reference>
<dbReference type="RefSeq" id="WP_255910727.1">
    <property type="nucleotide sequence ID" value="NZ_JANFQO010000002.1"/>
</dbReference>
<name>A0ABT1QLU4_9GAMM</name>
<dbReference type="InterPro" id="IPR059226">
    <property type="entry name" value="Choice_anch_Q_dom"/>
</dbReference>
<sequence length="400" mass="39225">MGGPHAITFAVTGTITLASSLPAVTRPLTITGPGVDQLTITGNNTFGIFTVQSSLTISDATIRGGFSPNAAFGGAFHVGGTLNANRCLIRDNTSGAGGVGSGIAVISGSATIANSLFTNNAGVSVIHSGSLTLNNTTLSHNAGQAVYFFPDIGPVSVTLQNTTIADQSNALLFDGRFGPMTLTIGNTILASTIQNALTVGTTVPTLVSLGGNISNDNTLALAGPGDVLGTNPVLAPLGNYGGTIPTHALLPGSPAIDHGVAAGAPALDQRGIARPQLAGIDTGAYESRGFTLAISGGGSQSAVVNTTFANPLSVALAANAAGEPVDGGRVSFAAPVSGASSSLAPNPATISAGVAGTTATANGTVGTYTVVASSAGTPGPVNFALENMTTPVTLQAFDVE</sequence>
<comment type="caution">
    <text evidence="1">The sequence shown here is derived from an EMBL/GenBank/DDBJ whole genome shotgun (WGS) entry which is preliminary data.</text>
</comment>
<keyword evidence="2" id="KW-1185">Reference proteome</keyword>
<accession>A0ABT1QLU4</accession>
<evidence type="ECO:0000313" key="1">
    <source>
        <dbReference type="EMBL" id="MCQ4163501.1"/>
    </source>
</evidence>
<organism evidence="1 2">
    <name type="scientific">Tahibacter harae</name>
    <dbReference type="NCBI Taxonomy" id="2963937"/>
    <lineage>
        <taxon>Bacteria</taxon>
        <taxon>Pseudomonadati</taxon>
        <taxon>Pseudomonadota</taxon>
        <taxon>Gammaproteobacteria</taxon>
        <taxon>Lysobacterales</taxon>
        <taxon>Rhodanobacteraceae</taxon>
        <taxon>Tahibacter</taxon>
    </lineage>
</organism>
<evidence type="ECO:0000313" key="2">
    <source>
        <dbReference type="Proteomes" id="UP001165498"/>
    </source>
</evidence>
<dbReference type="EMBL" id="JANFQO010000002">
    <property type="protein sequence ID" value="MCQ4163501.1"/>
    <property type="molecule type" value="Genomic_DNA"/>
</dbReference>
<dbReference type="InterPro" id="IPR011050">
    <property type="entry name" value="Pectin_lyase_fold/virulence"/>
</dbReference>
<proteinExistence type="predicted"/>
<gene>
    <name evidence="1" type="ORF">NM961_02135</name>
</gene>